<dbReference type="Proteomes" id="UP000593836">
    <property type="component" value="Chromosome"/>
</dbReference>
<dbReference type="PROSITE" id="PS52050">
    <property type="entry name" value="WYL"/>
    <property type="match status" value="1"/>
</dbReference>
<dbReference type="KEGG" id="smas:HUE87_05610"/>
<accession>A0A7S7M238</accession>
<evidence type="ECO:0000256" key="2">
    <source>
        <dbReference type="ARBA" id="ARBA00023163"/>
    </source>
</evidence>
<keyword evidence="2" id="KW-0804">Transcription</keyword>
<evidence type="ECO:0000313" key="5">
    <source>
        <dbReference type="Proteomes" id="UP000593836"/>
    </source>
</evidence>
<dbReference type="PANTHER" id="PTHR34580:SF1">
    <property type="entry name" value="PROTEIN PAFC"/>
    <property type="match status" value="1"/>
</dbReference>
<dbReference type="InterPro" id="IPR036390">
    <property type="entry name" value="WH_DNA-bd_sf"/>
</dbReference>
<gene>
    <name evidence="4" type="ORF">HUE87_05610</name>
</gene>
<organism evidence="4 5">
    <name type="scientific">Candidatus Sulfurimonas marisnigri</name>
    <dbReference type="NCBI Taxonomy" id="2740405"/>
    <lineage>
        <taxon>Bacteria</taxon>
        <taxon>Pseudomonadati</taxon>
        <taxon>Campylobacterota</taxon>
        <taxon>Epsilonproteobacteria</taxon>
        <taxon>Campylobacterales</taxon>
        <taxon>Sulfurimonadaceae</taxon>
        <taxon>Sulfurimonas</taxon>
    </lineage>
</organism>
<dbReference type="InterPro" id="IPR051534">
    <property type="entry name" value="CBASS_pafABC_assoc_protein"/>
</dbReference>
<dbReference type="PROSITE" id="PS51000">
    <property type="entry name" value="HTH_DEOR_2"/>
    <property type="match status" value="1"/>
</dbReference>
<dbReference type="InterPro" id="IPR036388">
    <property type="entry name" value="WH-like_DNA-bd_sf"/>
</dbReference>
<dbReference type="PANTHER" id="PTHR34580">
    <property type="match status" value="1"/>
</dbReference>
<sequence length="309" mass="36093">MAALHDYDKILTRLTIILQRLYEGESLSVSDLSEEFNVSSKTIQRDFNERLIRFPIEKDGRKWRMQKGYNITKERTPEEMLVIEMLENIAQSIGAGFGSKAKHLFSKLQNHSNNPIYSKTIIEDISESLELFNKIEKAIAENLIVIFNYNDKVRHVKPYKIVSFEGYWYLYGEEILTSSLKTFYFKDITHLEVTDEVFKPESRAHNILERSINAWFEPNNEYFEVILNASSDIAKYFERRPIATTQRIVKIYSDGSMDIALLATSDREILHEVKKWMPDLIVVSPKDLALKAKDNADKFLSRQIEHLIK</sequence>
<evidence type="ECO:0000256" key="1">
    <source>
        <dbReference type="ARBA" id="ARBA00023015"/>
    </source>
</evidence>
<dbReference type="Pfam" id="PF13280">
    <property type="entry name" value="WYL"/>
    <property type="match status" value="1"/>
</dbReference>
<evidence type="ECO:0000259" key="3">
    <source>
        <dbReference type="PROSITE" id="PS51000"/>
    </source>
</evidence>
<dbReference type="GO" id="GO:0003700">
    <property type="term" value="F:DNA-binding transcription factor activity"/>
    <property type="evidence" value="ECO:0007669"/>
    <property type="project" value="InterPro"/>
</dbReference>
<dbReference type="Gene3D" id="1.10.10.10">
    <property type="entry name" value="Winged helix-like DNA-binding domain superfamily/Winged helix DNA-binding domain"/>
    <property type="match status" value="1"/>
</dbReference>
<dbReference type="SUPFAM" id="SSF46785">
    <property type="entry name" value="Winged helix' DNA-binding domain"/>
    <property type="match status" value="1"/>
</dbReference>
<name>A0A7S7M238_9BACT</name>
<keyword evidence="5" id="KW-1185">Reference proteome</keyword>
<dbReference type="AlphaFoldDB" id="A0A7S7M238"/>
<dbReference type="InterPro" id="IPR001034">
    <property type="entry name" value="DeoR_HTH"/>
</dbReference>
<evidence type="ECO:0000313" key="4">
    <source>
        <dbReference type="EMBL" id="QOY55701.1"/>
    </source>
</evidence>
<dbReference type="EMBL" id="CP054493">
    <property type="protein sequence ID" value="QOY55701.1"/>
    <property type="molecule type" value="Genomic_DNA"/>
</dbReference>
<dbReference type="Pfam" id="PF08220">
    <property type="entry name" value="HTH_DeoR"/>
    <property type="match status" value="1"/>
</dbReference>
<protein>
    <submittedName>
        <fullName evidence="4">WYL domain-containing protein</fullName>
    </submittedName>
</protein>
<reference evidence="4 5" key="1">
    <citation type="submission" date="2020-05" db="EMBL/GenBank/DDBJ databases">
        <title>Sulfurimonas marisnigri, sp. nov., and Sulfurimonas baltica, sp. nov., manganese oxide reducing chemolithoautotrophs of the class Epsilonproteobacteria isolated from the pelagic redoxclines of the Black and Baltic Seas and emended description of the genus Sulfurimonas.</title>
        <authorList>
            <person name="Henkel J.V."/>
            <person name="Laudan C."/>
            <person name="Werner J."/>
            <person name="Neu T."/>
            <person name="Plewe S."/>
            <person name="Sproer C."/>
            <person name="Bunk B."/>
            <person name="Schulz-Vogt H.N."/>
        </authorList>
    </citation>
    <scope>NUCLEOTIDE SEQUENCE [LARGE SCALE GENOMIC DNA]</scope>
    <source>
        <strain evidence="4 5">SoZ1</strain>
    </source>
</reference>
<dbReference type="RefSeq" id="WP_194367739.1">
    <property type="nucleotide sequence ID" value="NZ_CP054493.1"/>
</dbReference>
<feature type="domain" description="HTH deoR-type" evidence="3">
    <location>
        <begin position="10"/>
        <end position="71"/>
    </location>
</feature>
<dbReference type="InterPro" id="IPR026881">
    <property type="entry name" value="WYL_dom"/>
</dbReference>
<proteinExistence type="predicted"/>
<keyword evidence="1" id="KW-0805">Transcription regulation</keyword>